<comment type="caution">
    <text evidence="2">The sequence shown here is derived from an EMBL/GenBank/DDBJ whole genome shotgun (WGS) entry which is preliminary data.</text>
</comment>
<dbReference type="InterPro" id="IPR036895">
    <property type="entry name" value="Uracil-DNA_glycosylase-like_sf"/>
</dbReference>
<gene>
    <name evidence="2" type="ORF">D2V07_00030</name>
</gene>
<evidence type="ECO:0008006" key="4">
    <source>
        <dbReference type="Google" id="ProtNLM"/>
    </source>
</evidence>
<organism evidence="2 3">
    <name type="scientific">Aurantiacibacter zhengii</name>
    <dbReference type="NCBI Taxonomy" id="2307003"/>
    <lineage>
        <taxon>Bacteria</taxon>
        <taxon>Pseudomonadati</taxon>
        <taxon>Pseudomonadota</taxon>
        <taxon>Alphaproteobacteria</taxon>
        <taxon>Sphingomonadales</taxon>
        <taxon>Erythrobacteraceae</taxon>
        <taxon>Aurantiacibacter</taxon>
    </lineage>
</organism>
<dbReference type="AlphaFoldDB" id="A0A418NVR0"/>
<name>A0A418NVR0_9SPHN</name>
<dbReference type="OrthoDB" id="5290748at2"/>
<dbReference type="SUPFAM" id="SSF52141">
    <property type="entry name" value="Uracil-DNA glycosylase-like"/>
    <property type="match status" value="1"/>
</dbReference>
<evidence type="ECO:0000256" key="1">
    <source>
        <dbReference type="SAM" id="MobiDB-lite"/>
    </source>
</evidence>
<keyword evidence="3" id="KW-1185">Reference proteome</keyword>
<proteinExistence type="predicted"/>
<dbReference type="EMBL" id="QXFL01000001">
    <property type="protein sequence ID" value="RIV88707.1"/>
    <property type="molecule type" value="Genomic_DNA"/>
</dbReference>
<accession>A0A418NVR0</accession>
<evidence type="ECO:0000313" key="2">
    <source>
        <dbReference type="EMBL" id="RIV88707.1"/>
    </source>
</evidence>
<dbReference type="Gene3D" id="3.40.470.10">
    <property type="entry name" value="Uracil-DNA glycosylase-like domain"/>
    <property type="match status" value="1"/>
</dbReference>
<dbReference type="Proteomes" id="UP000286576">
    <property type="component" value="Unassembled WGS sequence"/>
</dbReference>
<evidence type="ECO:0000313" key="3">
    <source>
        <dbReference type="Proteomes" id="UP000286576"/>
    </source>
</evidence>
<protein>
    <recommendedName>
        <fullName evidence="4">Uracil-DNA glycosylase</fullName>
    </recommendedName>
</protein>
<dbReference type="RefSeq" id="WP_119583983.1">
    <property type="nucleotide sequence ID" value="NZ_CAWODQ010000001.1"/>
</dbReference>
<sequence>MENRSEIPLGDQFAATIDWWRDAGVDYEFSDEIVPLLADEEEPQETRPVAAQKAETLEEPPEPKLKAADLPQDLAGFRDWWVGPDNPFANGHTARVAPIGKEGAPMMVLTTMPEPDDRDSLLGGAQGRLVTNVLRAIGLDPNLAYLASALPCHTTLPDWTQLGADGLGTALGHHVALARPQRILLLGSKLPTLFGHDPAAPPEEFVAIGQTATLVSFAPDRLLDHGRQRARLWKRLCQWTASA</sequence>
<feature type="region of interest" description="Disordered" evidence="1">
    <location>
        <begin position="37"/>
        <end position="66"/>
    </location>
</feature>
<reference evidence="2 3" key="1">
    <citation type="submission" date="2018-08" db="EMBL/GenBank/DDBJ databases">
        <title>Erythrobacter zhengii sp.nov., a bacterium isolated from deep-sea sediment.</title>
        <authorList>
            <person name="Fang C."/>
            <person name="Wu Y.-H."/>
            <person name="Sun C."/>
            <person name="Wang H."/>
            <person name="Cheng H."/>
            <person name="Meng F.-X."/>
            <person name="Wang C.-S."/>
            <person name="Xu X.-W."/>
        </authorList>
    </citation>
    <scope>NUCLEOTIDE SEQUENCE [LARGE SCALE GENOMIC DNA]</scope>
    <source>
        <strain evidence="2 3">V18</strain>
    </source>
</reference>